<organism evidence="1 2">
    <name type="scientific">Dreissena polymorpha</name>
    <name type="common">Zebra mussel</name>
    <name type="synonym">Mytilus polymorpha</name>
    <dbReference type="NCBI Taxonomy" id="45954"/>
    <lineage>
        <taxon>Eukaryota</taxon>
        <taxon>Metazoa</taxon>
        <taxon>Spiralia</taxon>
        <taxon>Lophotrochozoa</taxon>
        <taxon>Mollusca</taxon>
        <taxon>Bivalvia</taxon>
        <taxon>Autobranchia</taxon>
        <taxon>Heteroconchia</taxon>
        <taxon>Euheterodonta</taxon>
        <taxon>Imparidentia</taxon>
        <taxon>Neoheterodontei</taxon>
        <taxon>Myida</taxon>
        <taxon>Dreissenoidea</taxon>
        <taxon>Dreissenidae</taxon>
        <taxon>Dreissena</taxon>
    </lineage>
</organism>
<gene>
    <name evidence="1" type="ORF">DPMN_173043</name>
</gene>
<sequence length="51" mass="5690">MTLRASSWVMSRWRGSDVGTMLIGCLIGQSWNSLATRPEKPTRTLSKPEPV</sequence>
<evidence type="ECO:0000313" key="2">
    <source>
        <dbReference type="Proteomes" id="UP000828390"/>
    </source>
</evidence>
<name>A0A9D4E3C9_DREPO</name>
<accession>A0A9D4E3C9</accession>
<proteinExistence type="predicted"/>
<comment type="caution">
    <text evidence="1">The sequence shown here is derived from an EMBL/GenBank/DDBJ whole genome shotgun (WGS) entry which is preliminary data.</text>
</comment>
<dbReference type="EMBL" id="JAIWYP010000009">
    <property type="protein sequence ID" value="KAH3771715.1"/>
    <property type="molecule type" value="Genomic_DNA"/>
</dbReference>
<reference evidence="1" key="1">
    <citation type="journal article" date="2019" name="bioRxiv">
        <title>The Genome of the Zebra Mussel, Dreissena polymorpha: A Resource for Invasive Species Research.</title>
        <authorList>
            <person name="McCartney M.A."/>
            <person name="Auch B."/>
            <person name="Kono T."/>
            <person name="Mallez S."/>
            <person name="Zhang Y."/>
            <person name="Obille A."/>
            <person name="Becker A."/>
            <person name="Abrahante J.E."/>
            <person name="Garbe J."/>
            <person name="Badalamenti J.P."/>
            <person name="Herman A."/>
            <person name="Mangelson H."/>
            <person name="Liachko I."/>
            <person name="Sullivan S."/>
            <person name="Sone E.D."/>
            <person name="Koren S."/>
            <person name="Silverstein K.A.T."/>
            <person name="Beckman K.B."/>
            <person name="Gohl D.M."/>
        </authorList>
    </citation>
    <scope>NUCLEOTIDE SEQUENCE</scope>
    <source>
        <strain evidence="1">Duluth1</strain>
        <tissue evidence="1">Whole animal</tissue>
    </source>
</reference>
<dbReference type="Proteomes" id="UP000828390">
    <property type="component" value="Unassembled WGS sequence"/>
</dbReference>
<reference evidence="1" key="2">
    <citation type="submission" date="2020-11" db="EMBL/GenBank/DDBJ databases">
        <authorList>
            <person name="McCartney M.A."/>
            <person name="Auch B."/>
            <person name="Kono T."/>
            <person name="Mallez S."/>
            <person name="Becker A."/>
            <person name="Gohl D.M."/>
            <person name="Silverstein K.A.T."/>
            <person name="Koren S."/>
            <person name="Bechman K.B."/>
            <person name="Herman A."/>
            <person name="Abrahante J.E."/>
            <person name="Garbe J."/>
        </authorList>
    </citation>
    <scope>NUCLEOTIDE SEQUENCE</scope>
    <source>
        <strain evidence="1">Duluth1</strain>
        <tissue evidence="1">Whole animal</tissue>
    </source>
</reference>
<protein>
    <submittedName>
        <fullName evidence="1">Uncharacterized protein</fullName>
    </submittedName>
</protein>
<keyword evidence="2" id="KW-1185">Reference proteome</keyword>
<dbReference type="AlphaFoldDB" id="A0A9D4E3C9"/>
<evidence type="ECO:0000313" key="1">
    <source>
        <dbReference type="EMBL" id="KAH3771715.1"/>
    </source>
</evidence>